<dbReference type="PANTHER" id="PTHR22883">
    <property type="entry name" value="ZINC FINGER DHHC DOMAIN CONTAINING PROTEIN"/>
    <property type="match status" value="1"/>
</dbReference>
<dbReference type="Pfam" id="PF01529">
    <property type="entry name" value="DHHC"/>
    <property type="match status" value="1"/>
</dbReference>
<comment type="catalytic activity">
    <reaction evidence="7">
        <text>L-cysteinyl-[protein] + hexadecanoyl-CoA = S-hexadecanoyl-L-cysteinyl-[protein] + CoA</text>
        <dbReference type="Rhea" id="RHEA:36683"/>
        <dbReference type="Rhea" id="RHEA-COMP:10131"/>
        <dbReference type="Rhea" id="RHEA-COMP:11032"/>
        <dbReference type="ChEBI" id="CHEBI:29950"/>
        <dbReference type="ChEBI" id="CHEBI:57287"/>
        <dbReference type="ChEBI" id="CHEBI:57379"/>
        <dbReference type="ChEBI" id="CHEBI:74151"/>
        <dbReference type="EC" id="2.3.1.225"/>
    </reaction>
</comment>
<evidence type="ECO:0000313" key="10">
    <source>
        <dbReference type="Proteomes" id="UP001515480"/>
    </source>
</evidence>
<keyword evidence="4 7" id="KW-1133">Transmembrane helix</keyword>
<dbReference type="EMBL" id="JBGBPQ010000006">
    <property type="protein sequence ID" value="KAL1522494.1"/>
    <property type="molecule type" value="Genomic_DNA"/>
</dbReference>
<dbReference type="PROSITE" id="PS50216">
    <property type="entry name" value="DHHC"/>
    <property type="match status" value="1"/>
</dbReference>
<comment type="domain">
    <text evidence="7">The DHHC domain is required for palmitoyltransferase activity.</text>
</comment>
<evidence type="ECO:0000256" key="3">
    <source>
        <dbReference type="ARBA" id="ARBA00022692"/>
    </source>
</evidence>
<dbReference type="InterPro" id="IPR001594">
    <property type="entry name" value="Palmitoyltrfase_DHHC"/>
</dbReference>
<dbReference type="GO" id="GO:0005794">
    <property type="term" value="C:Golgi apparatus"/>
    <property type="evidence" value="ECO:0007669"/>
    <property type="project" value="TreeGrafter"/>
</dbReference>
<dbReference type="Proteomes" id="UP001515480">
    <property type="component" value="Unassembled WGS sequence"/>
</dbReference>
<dbReference type="GO" id="GO:0005783">
    <property type="term" value="C:endoplasmic reticulum"/>
    <property type="evidence" value="ECO:0007669"/>
    <property type="project" value="TreeGrafter"/>
</dbReference>
<dbReference type="EC" id="2.3.1.225" evidence="7"/>
<sequence>MLCIPCEERDSALMPKLPPLPTPDLRTQRKQSMIGIGTVLGVITLCLGVGHAALLPEGLSSLTVRWVLLGMLYGESAIAIVCLVGILLSDPGVVKRNVRNCLPIPEEVAERLTSDSPQQEQYDANISEGDRVYCVRCFVWRDHQAQSVGPVTRLLQLRCIDSWLQRRFRGHHCRTCQRCVLYFDHHCGVFGRCIAGRGLTGNMGYFCTILVMGQLGWLTTIISVCLSVIYRITDANAASVNNSSVQLAK</sequence>
<evidence type="ECO:0000256" key="7">
    <source>
        <dbReference type="RuleBase" id="RU079119"/>
    </source>
</evidence>
<feature type="transmembrane region" description="Helical" evidence="7">
    <location>
        <begin position="66"/>
        <end position="89"/>
    </location>
</feature>
<gene>
    <name evidence="9" type="ORF">AB1Y20_017482</name>
</gene>
<dbReference type="GO" id="GO:0006612">
    <property type="term" value="P:protein targeting to membrane"/>
    <property type="evidence" value="ECO:0007669"/>
    <property type="project" value="TreeGrafter"/>
</dbReference>
<keyword evidence="5 7" id="KW-0472">Membrane</keyword>
<comment type="similarity">
    <text evidence="7">Belongs to the DHHC palmitoyltransferase family.</text>
</comment>
<keyword evidence="3 7" id="KW-0812">Transmembrane</keyword>
<comment type="caution">
    <text evidence="9">The sequence shown here is derived from an EMBL/GenBank/DDBJ whole genome shotgun (WGS) entry which is preliminary data.</text>
</comment>
<evidence type="ECO:0000256" key="4">
    <source>
        <dbReference type="ARBA" id="ARBA00022989"/>
    </source>
</evidence>
<reference evidence="9 10" key="1">
    <citation type="journal article" date="2024" name="Science">
        <title>Giant polyketide synthase enzymes in the biosynthesis of giant marine polyether toxins.</title>
        <authorList>
            <person name="Fallon T.R."/>
            <person name="Shende V.V."/>
            <person name="Wierzbicki I.H."/>
            <person name="Pendleton A.L."/>
            <person name="Watervoot N.F."/>
            <person name="Auber R.P."/>
            <person name="Gonzalez D.J."/>
            <person name="Wisecaver J.H."/>
            <person name="Moore B.S."/>
        </authorList>
    </citation>
    <scope>NUCLEOTIDE SEQUENCE [LARGE SCALE GENOMIC DNA]</scope>
    <source>
        <strain evidence="9 10">12B1</strain>
    </source>
</reference>
<dbReference type="InterPro" id="IPR039859">
    <property type="entry name" value="PFA4/ZDH16/20/ERF2-like"/>
</dbReference>
<evidence type="ECO:0000256" key="1">
    <source>
        <dbReference type="ARBA" id="ARBA00004141"/>
    </source>
</evidence>
<dbReference type="GO" id="GO:0016020">
    <property type="term" value="C:membrane"/>
    <property type="evidence" value="ECO:0007669"/>
    <property type="project" value="UniProtKB-SubCell"/>
</dbReference>
<comment type="subcellular location">
    <subcellularLocation>
        <location evidence="1">Membrane</location>
        <topology evidence="1">Multi-pass membrane protein</topology>
    </subcellularLocation>
</comment>
<feature type="domain" description="Palmitoyltransferase DHHC" evidence="8">
    <location>
        <begin position="159"/>
        <end position="240"/>
    </location>
</feature>
<evidence type="ECO:0000313" key="9">
    <source>
        <dbReference type="EMBL" id="KAL1522494.1"/>
    </source>
</evidence>
<evidence type="ECO:0000256" key="6">
    <source>
        <dbReference type="ARBA" id="ARBA00023315"/>
    </source>
</evidence>
<keyword evidence="2 7" id="KW-0808">Transferase</keyword>
<dbReference type="AlphaFoldDB" id="A0AB34JKM5"/>
<proteinExistence type="inferred from homology"/>
<accession>A0AB34JKM5</accession>
<feature type="transmembrane region" description="Helical" evidence="7">
    <location>
        <begin position="33"/>
        <end position="54"/>
    </location>
</feature>
<keyword evidence="10" id="KW-1185">Reference proteome</keyword>
<feature type="transmembrane region" description="Helical" evidence="7">
    <location>
        <begin position="205"/>
        <end position="230"/>
    </location>
</feature>
<evidence type="ECO:0000256" key="5">
    <source>
        <dbReference type="ARBA" id="ARBA00023136"/>
    </source>
</evidence>
<keyword evidence="6 7" id="KW-0012">Acyltransferase</keyword>
<organism evidence="9 10">
    <name type="scientific">Prymnesium parvum</name>
    <name type="common">Toxic golden alga</name>
    <dbReference type="NCBI Taxonomy" id="97485"/>
    <lineage>
        <taxon>Eukaryota</taxon>
        <taxon>Haptista</taxon>
        <taxon>Haptophyta</taxon>
        <taxon>Prymnesiophyceae</taxon>
        <taxon>Prymnesiales</taxon>
        <taxon>Prymnesiaceae</taxon>
        <taxon>Prymnesium</taxon>
    </lineage>
</organism>
<evidence type="ECO:0000256" key="2">
    <source>
        <dbReference type="ARBA" id="ARBA00022679"/>
    </source>
</evidence>
<dbReference type="GO" id="GO:0019706">
    <property type="term" value="F:protein-cysteine S-palmitoyltransferase activity"/>
    <property type="evidence" value="ECO:0007669"/>
    <property type="project" value="UniProtKB-EC"/>
</dbReference>
<protein>
    <recommendedName>
        <fullName evidence="7">Palmitoyltransferase</fullName>
        <ecNumber evidence="7">2.3.1.225</ecNumber>
    </recommendedName>
</protein>
<name>A0AB34JKM5_PRYPA</name>
<evidence type="ECO:0000259" key="8">
    <source>
        <dbReference type="Pfam" id="PF01529"/>
    </source>
</evidence>